<dbReference type="Proteomes" id="UP000050343">
    <property type="component" value="Unassembled WGS sequence"/>
</dbReference>
<name>A0A1V9GPF0_9XANT</name>
<sequence>MDTAGTMQCVADGPGEFASVRYTQHMSNTSPVVRHRGIARSLPNRLANTTHAVAASTRRWRLTLRGLQGGIHAALPALPVCLPLSLSLSLSLSRLPG</sequence>
<protein>
    <submittedName>
        <fullName evidence="1">Uncharacterized protein</fullName>
    </submittedName>
</protein>
<comment type="caution">
    <text evidence="1">The sequence shown here is derived from an EMBL/GenBank/DDBJ whole genome shotgun (WGS) entry which is preliminary data.</text>
</comment>
<proteinExistence type="predicted"/>
<dbReference type="EMBL" id="JPUO02000237">
    <property type="protein sequence ID" value="OQP72533.1"/>
    <property type="molecule type" value="Genomic_DNA"/>
</dbReference>
<reference evidence="1 2" key="1">
    <citation type="journal article" date="2016" name="Plant Pathol.">
        <title>Genetic characterization of strains named as Xanthomonas axonopodis pv. dieffenbachiae leads to a taxonomic revision of the X. axonopodis species complex.</title>
        <authorList>
            <person name="Constantin E.C."/>
            <person name="Cleenwerck I."/>
            <person name="Maes M."/>
            <person name="Baeyen S."/>
            <person name="Van Malderghem C."/>
            <person name="De Vos P."/>
            <person name="Cottyn B."/>
        </authorList>
    </citation>
    <scope>NUCLEOTIDE SEQUENCE [LARGE SCALE GENOMIC DNA]</scope>
    <source>
        <strain evidence="2">LMG9055</strain>
    </source>
</reference>
<evidence type="ECO:0000313" key="2">
    <source>
        <dbReference type="Proteomes" id="UP000050343"/>
    </source>
</evidence>
<accession>A0A1V9GPF0</accession>
<gene>
    <name evidence="1" type="ORF">IA54_014860</name>
</gene>
<reference evidence="1 2" key="2">
    <citation type="journal article" date="2017" name="Plant Pathol.">
        <title>Pathogenicity and virulence gene content of Xanthomonas strains infecting Araceae, formerly known as Xanthomonas axonopodis pv. dieffenbachiae.</title>
        <authorList>
            <person name="Constantin E.C."/>
            <person name="Haegeman A."/>
            <person name="Van Vaerenbergh J."/>
            <person name="Baeyen S."/>
            <person name="Van Malderghem C."/>
            <person name="Maes M."/>
            <person name="Cottyn B."/>
        </authorList>
    </citation>
    <scope>NUCLEOTIDE SEQUENCE [LARGE SCALE GENOMIC DNA]</scope>
    <source>
        <strain evidence="2">LMG9055</strain>
    </source>
</reference>
<evidence type="ECO:0000313" key="1">
    <source>
        <dbReference type="EMBL" id="OQP72533.1"/>
    </source>
</evidence>
<dbReference type="AlphaFoldDB" id="A0A1V9GPF0"/>
<organism evidence="1 2">
    <name type="scientific">Xanthomonas phaseoli pv. syngonii LMG 9055</name>
    <dbReference type="NCBI Taxonomy" id="1437878"/>
    <lineage>
        <taxon>Bacteria</taxon>
        <taxon>Pseudomonadati</taxon>
        <taxon>Pseudomonadota</taxon>
        <taxon>Gammaproteobacteria</taxon>
        <taxon>Lysobacterales</taxon>
        <taxon>Lysobacteraceae</taxon>
        <taxon>Xanthomonas</taxon>
    </lineage>
</organism>